<protein>
    <submittedName>
        <fullName evidence="2">Agmatine deiminase family protein</fullName>
    </submittedName>
</protein>
<feature type="non-terminal residue" evidence="2">
    <location>
        <position position="243"/>
    </location>
</feature>
<dbReference type="GO" id="GO:0009446">
    <property type="term" value="P:putrescine biosynthetic process"/>
    <property type="evidence" value="ECO:0007669"/>
    <property type="project" value="InterPro"/>
</dbReference>
<dbReference type="InterPro" id="IPR007466">
    <property type="entry name" value="Peptidyl-Arg-deiminase_porph"/>
</dbReference>
<accession>A0AAW9IV43</accession>
<evidence type="ECO:0000313" key="2">
    <source>
        <dbReference type="EMBL" id="MDZ5010147.1"/>
    </source>
</evidence>
<dbReference type="RefSeq" id="WP_322382042.1">
    <property type="nucleotide sequence ID" value="NZ_WNVM01000082.1"/>
</dbReference>
<dbReference type="PANTHER" id="PTHR31377:SF0">
    <property type="entry name" value="AGMATINE DEIMINASE-RELATED"/>
    <property type="match status" value="1"/>
</dbReference>
<reference evidence="2" key="1">
    <citation type="submission" date="2019-11" db="EMBL/GenBank/DDBJ databases">
        <title>Characterization of Clostridium perfringens isolates from swine manure treated agricultural soils.</title>
        <authorList>
            <person name="Wushke S.T."/>
        </authorList>
    </citation>
    <scope>NUCLEOTIDE SEQUENCE</scope>
    <source>
        <strain evidence="2">V2</strain>
    </source>
</reference>
<feature type="non-terminal residue" evidence="2">
    <location>
        <position position="1"/>
    </location>
</feature>
<organism evidence="2 3">
    <name type="scientific">Clostridium perfringens</name>
    <dbReference type="NCBI Taxonomy" id="1502"/>
    <lineage>
        <taxon>Bacteria</taxon>
        <taxon>Bacillati</taxon>
        <taxon>Bacillota</taxon>
        <taxon>Clostridia</taxon>
        <taxon>Eubacteriales</taxon>
        <taxon>Clostridiaceae</taxon>
        <taxon>Clostridium</taxon>
    </lineage>
</organism>
<dbReference type="SUPFAM" id="SSF55909">
    <property type="entry name" value="Pentein"/>
    <property type="match status" value="1"/>
</dbReference>
<dbReference type="GO" id="GO:0004668">
    <property type="term" value="F:protein-arginine deiminase activity"/>
    <property type="evidence" value="ECO:0007669"/>
    <property type="project" value="InterPro"/>
</dbReference>
<dbReference type="PANTHER" id="PTHR31377">
    <property type="entry name" value="AGMATINE DEIMINASE-RELATED"/>
    <property type="match status" value="1"/>
</dbReference>
<dbReference type="EMBL" id="WNVM01000082">
    <property type="protein sequence ID" value="MDZ5010147.1"/>
    <property type="molecule type" value="Genomic_DNA"/>
</dbReference>
<dbReference type="GO" id="GO:0047632">
    <property type="term" value="F:agmatine deiminase activity"/>
    <property type="evidence" value="ECO:0007669"/>
    <property type="project" value="TreeGrafter"/>
</dbReference>
<dbReference type="Gene3D" id="3.75.10.10">
    <property type="entry name" value="L-arginine/glycine Amidinotransferase, Chain A"/>
    <property type="match status" value="1"/>
</dbReference>
<name>A0AAW9IV43_CLOPF</name>
<dbReference type="Proteomes" id="UP001292368">
    <property type="component" value="Unassembled WGS sequence"/>
</dbReference>
<proteinExistence type="predicted"/>
<keyword evidence="1" id="KW-0378">Hydrolase</keyword>
<evidence type="ECO:0000313" key="3">
    <source>
        <dbReference type="Proteomes" id="UP001292368"/>
    </source>
</evidence>
<dbReference type="Pfam" id="PF04371">
    <property type="entry name" value="PAD_porph"/>
    <property type="match status" value="2"/>
</dbReference>
<gene>
    <name evidence="2" type="ORF">GNF77_14755</name>
</gene>
<dbReference type="AlphaFoldDB" id="A0AAW9IV43"/>
<evidence type="ECO:0000256" key="1">
    <source>
        <dbReference type="ARBA" id="ARBA00022801"/>
    </source>
</evidence>
<sequence>DYGADILIDEEGNMRLINFKFNTYGEEEGTDEISIASAKIAAHQSIDLGCFDIINSNLISEGGDKEFNGNGVLITIEDTEVTKRNPLYSKQQVEDEFKQLFNVEKVIWVPHPTFDDENRFEGVLDVVDGENVYRSASANGHIDEMCRFVSENTILLAEISDEEANTLNSAKITKERLDKAYEILKNATDINGNPFKILRMPCPDPIYITAESGDILNETWNYLWNHQKSLGLVGDTLKDGSQF</sequence>
<comment type="caution">
    <text evidence="2">The sequence shown here is derived from an EMBL/GenBank/DDBJ whole genome shotgun (WGS) entry which is preliminary data.</text>
</comment>